<organism evidence="3 4">
    <name type="scientific">Ceratodon purpureus</name>
    <name type="common">Fire moss</name>
    <name type="synonym">Dicranum purpureum</name>
    <dbReference type="NCBI Taxonomy" id="3225"/>
    <lineage>
        <taxon>Eukaryota</taxon>
        <taxon>Viridiplantae</taxon>
        <taxon>Streptophyta</taxon>
        <taxon>Embryophyta</taxon>
        <taxon>Bryophyta</taxon>
        <taxon>Bryophytina</taxon>
        <taxon>Bryopsida</taxon>
        <taxon>Dicranidae</taxon>
        <taxon>Pseudoditrichales</taxon>
        <taxon>Ditrichaceae</taxon>
        <taxon>Ceratodon</taxon>
    </lineage>
</organism>
<evidence type="ECO:0000313" key="3">
    <source>
        <dbReference type="EMBL" id="KAG0585473.1"/>
    </source>
</evidence>
<evidence type="ECO:0000256" key="1">
    <source>
        <dbReference type="ARBA" id="ARBA00010893"/>
    </source>
</evidence>
<dbReference type="EMBL" id="CM026422">
    <property type="protein sequence ID" value="KAG0585473.1"/>
    <property type="molecule type" value="Genomic_DNA"/>
</dbReference>
<evidence type="ECO:0000313" key="4">
    <source>
        <dbReference type="Proteomes" id="UP000822688"/>
    </source>
</evidence>
<feature type="domain" description="EIF3F/CSN6-like C-terminal" evidence="2">
    <location>
        <begin position="25"/>
        <end position="119"/>
    </location>
</feature>
<reference evidence="3" key="1">
    <citation type="submission" date="2020-06" db="EMBL/GenBank/DDBJ databases">
        <title>WGS assembly of Ceratodon purpureus strain R40.</title>
        <authorList>
            <person name="Carey S.B."/>
            <person name="Jenkins J."/>
            <person name="Shu S."/>
            <person name="Lovell J.T."/>
            <person name="Sreedasyam A."/>
            <person name="Maumus F."/>
            <person name="Tiley G.P."/>
            <person name="Fernandez-Pozo N."/>
            <person name="Barry K."/>
            <person name="Chen C."/>
            <person name="Wang M."/>
            <person name="Lipzen A."/>
            <person name="Daum C."/>
            <person name="Saski C.A."/>
            <person name="Payton A.C."/>
            <person name="Mcbreen J.C."/>
            <person name="Conrad R.E."/>
            <person name="Kollar L.M."/>
            <person name="Olsson S."/>
            <person name="Huttunen S."/>
            <person name="Landis J.B."/>
            <person name="Wickett N.J."/>
            <person name="Johnson M.G."/>
            <person name="Rensing S.A."/>
            <person name="Grimwood J."/>
            <person name="Schmutz J."/>
            <person name="Mcdaniel S.F."/>
        </authorList>
    </citation>
    <scope>NUCLEOTIDE SEQUENCE</scope>
    <source>
        <strain evidence="3">R40</strain>
    </source>
</reference>
<accession>A0A8T0ISU4</accession>
<comment type="similarity">
    <text evidence="1">Belongs to the peptidase M67A family. CSN6 subfamily.</text>
</comment>
<dbReference type="PANTHER" id="PTHR10540">
    <property type="entry name" value="EUKARYOTIC TRANSLATION INITIATION FACTOR 3 SUBUNIT F-RELATED"/>
    <property type="match status" value="1"/>
</dbReference>
<evidence type="ECO:0000259" key="2">
    <source>
        <dbReference type="Pfam" id="PF13012"/>
    </source>
</evidence>
<sequence length="138" mass="15622">MISVVVSLSIKERGVHVVRCVDIVVVSAVAAHLTGMHSAIKMLNSRIRVLYHHLVSIQKGDAEYEHSLLRQISSLVRRLPAIDSPKFQDDFLMEYNDTLLMTYLATITKCSSTINELVDKFNTAYDKQNRRGGRTTFI</sequence>
<dbReference type="GO" id="GO:0008180">
    <property type="term" value="C:COP9 signalosome"/>
    <property type="evidence" value="ECO:0007669"/>
    <property type="project" value="TreeGrafter"/>
</dbReference>
<dbReference type="Proteomes" id="UP000822688">
    <property type="component" value="Chromosome 2"/>
</dbReference>
<dbReference type="InterPro" id="IPR024969">
    <property type="entry name" value="EIF3F/CSN6-like_C"/>
</dbReference>
<gene>
    <name evidence="3" type="ORF">KC19_2G014300</name>
</gene>
<proteinExistence type="inferred from homology"/>
<dbReference type="PANTHER" id="PTHR10540:SF8">
    <property type="entry name" value="COP9 SIGNALOSOME COMPLEX SUBUNIT 6"/>
    <property type="match status" value="1"/>
</dbReference>
<name>A0A8T0ISU4_CERPU</name>
<comment type="caution">
    <text evidence="3">The sequence shown here is derived from an EMBL/GenBank/DDBJ whole genome shotgun (WGS) entry which is preliminary data.</text>
</comment>
<dbReference type="AlphaFoldDB" id="A0A8T0ISU4"/>
<protein>
    <recommendedName>
        <fullName evidence="2">EIF3F/CSN6-like C-terminal domain-containing protein</fullName>
    </recommendedName>
</protein>
<keyword evidence="4" id="KW-1185">Reference proteome</keyword>
<dbReference type="Pfam" id="PF13012">
    <property type="entry name" value="MitMem_reg"/>
    <property type="match status" value="1"/>
</dbReference>